<name>A0A4Y2RMT4_ARAVE</name>
<comment type="caution">
    <text evidence="1">The sequence shown here is derived from an EMBL/GenBank/DDBJ whole genome shotgun (WGS) entry which is preliminary data.</text>
</comment>
<dbReference type="OrthoDB" id="6473323at2759"/>
<dbReference type="AlphaFoldDB" id="A0A4Y2RMT4"/>
<sequence length="239" mass="27983">MASSNHSGFLQSMDYFIHVHFDKECNKPKSVYLAPTNVNDNINDDPMRIYHIVIGNETQNFCLPCNRNHSDMTFVIDKPENLQSEIKKISHLRYLELAKEIQKRSDEYPEVDRLPVQILGVLGTNQLTFFQQFLPACIVEDVTPHLKIIMIDDSITEMVSEPKAIVKHFAHVICQYKRKYIWKMSKLLPITMYCCKYKCFEIPTDVVDGMACKKCKYFGYCVCRCKTRKRRFLSRCLCI</sequence>
<dbReference type="EMBL" id="BGPR01017730">
    <property type="protein sequence ID" value="GBN77124.1"/>
    <property type="molecule type" value="Genomic_DNA"/>
</dbReference>
<organism evidence="1 2">
    <name type="scientific">Araneus ventricosus</name>
    <name type="common">Orbweaver spider</name>
    <name type="synonym">Epeira ventricosa</name>
    <dbReference type="NCBI Taxonomy" id="182803"/>
    <lineage>
        <taxon>Eukaryota</taxon>
        <taxon>Metazoa</taxon>
        <taxon>Ecdysozoa</taxon>
        <taxon>Arthropoda</taxon>
        <taxon>Chelicerata</taxon>
        <taxon>Arachnida</taxon>
        <taxon>Araneae</taxon>
        <taxon>Araneomorphae</taxon>
        <taxon>Entelegynae</taxon>
        <taxon>Araneoidea</taxon>
        <taxon>Araneidae</taxon>
        <taxon>Araneus</taxon>
    </lineage>
</organism>
<accession>A0A4Y2RMT4</accession>
<proteinExistence type="predicted"/>
<reference evidence="1 2" key="1">
    <citation type="journal article" date="2019" name="Sci. Rep.">
        <title>Orb-weaving spider Araneus ventricosus genome elucidates the spidroin gene catalogue.</title>
        <authorList>
            <person name="Kono N."/>
            <person name="Nakamura H."/>
            <person name="Ohtoshi R."/>
            <person name="Moran D.A.P."/>
            <person name="Shinohara A."/>
            <person name="Yoshida Y."/>
            <person name="Fujiwara M."/>
            <person name="Mori M."/>
            <person name="Tomita M."/>
            <person name="Arakawa K."/>
        </authorList>
    </citation>
    <scope>NUCLEOTIDE SEQUENCE [LARGE SCALE GENOMIC DNA]</scope>
</reference>
<evidence type="ECO:0000313" key="2">
    <source>
        <dbReference type="Proteomes" id="UP000499080"/>
    </source>
</evidence>
<protein>
    <submittedName>
        <fullName evidence="1">Uncharacterized protein</fullName>
    </submittedName>
</protein>
<gene>
    <name evidence="1" type="ORF">AVEN_158045_1</name>
</gene>
<evidence type="ECO:0000313" key="1">
    <source>
        <dbReference type="EMBL" id="GBN77124.1"/>
    </source>
</evidence>
<dbReference type="Proteomes" id="UP000499080">
    <property type="component" value="Unassembled WGS sequence"/>
</dbReference>
<keyword evidence="2" id="KW-1185">Reference proteome</keyword>